<dbReference type="InterPro" id="IPR017850">
    <property type="entry name" value="Alkaline_phosphatase_core_sf"/>
</dbReference>
<feature type="domain" description="Sulfatase N-terminal" evidence="3">
    <location>
        <begin position="40"/>
        <end position="383"/>
    </location>
</feature>
<dbReference type="CDD" id="cd16142">
    <property type="entry name" value="ARS_like"/>
    <property type="match status" value="1"/>
</dbReference>
<protein>
    <submittedName>
        <fullName evidence="4">Arylsulfatase</fullName>
        <ecNumber evidence="4">3.1.6.1</ecNumber>
    </submittedName>
</protein>
<feature type="region of interest" description="Disordered" evidence="1">
    <location>
        <begin position="514"/>
        <end position="533"/>
    </location>
</feature>
<dbReference type="EMBL" id="CXWD01000002">
    <property type="protein sequence ID" value="CTQ65135.1"/>
    <property type="molecule type" value="Genomic_DNA"/>
</dbReference>
<feature type="signal peptide" evidence="2">
    <location>
        <begin position="1"/>
        <end position="30"/>
    </location>
</feature>
<gene>
    <name evidence="4" type="primary">atsA_1</name>
    <name evidence="4" type="ORF">LAX5112_00522</name>
</gene>
<dbReference type="Pfam" id="PF00884">
    <property type="entry name" value="Sulfatase"/>
    <property type="match status" value="1"/>
</dbReference>
<proteinExistence type="predicted"/>
<evidence type="ECO:0000256" key="2">
    <source>
        <dbReference type="SAM" id="SignalP"/>
    </source>
</evidence>
<dbReference type="STRING" id="388408.LAX5112_00522"/>
<dbReference type="PROSITE" id="PS51257">
    <property type="entry name" value="PROKAR_LIPOPROTEIN"/>
    <property type="match status" value="1"/>
</dbReference>
<dbReference type="GO" id="GO:0004065">
    <property type="term" value="F:arylsulfatase activity"/>
    <property type="evidence" value="ECO:0007669"/>
    <property type="project" value="UniProtKB-EC"/>
</dbReference>
<dbReference type="EC" id="3.1.6.1" evidence="4"/>
<dbReference type="RefSeq" id="WP_208981107.1">
    <property type="nucleotide sequence ID" value="NZ_CXWD01000002.1"/>
</dbReference>
<evidence type="ECO:0000313" key="4">
    <source>
        <dbReference type="EMBL" id="CTQ65135.1"/>
    </source>
</evidence>
<dbReference type="PANTHER" id="PTHR43751">
    <property type="entry name" value="SULFATASE"/>
    <property type="match status" value="1"/>
</dbReference>
<dbReference type="PANTHER" id="PTHR43751:SF2">
    <property type="entry name" value="SULFATASE N-TERMINAL DOMAIN-CONTAINING PROTEIN"/>
    <property type="match status" value="1"/>
</dbReference>
<evidence type="ECO:0000259" key="3">
    <source>
        <dbReference type="Pfam" id="PF00884"/>
    </source>
</evidence>
<accession>A0A0M6ZQU1</accession>
<organism evidence="4 5">
    <name type="scientific">Roseibium alexandrii</name>
    <dbReference type="NCBI Taxonomy" id="388408"/>
    <lineage>
        <taxon>Bacteria</taxon>
        <taxon>Pseudomonadati</taxon>
        <taxon>Pseudomonadota</taxon>
        <taxon>Alphaproteobacteria</taxon>
        <taxon>Hyphomicrobiales</taxon>
        <taxon>Stappiaceae</taxon>
        <taxon>Roseibium</taxon>
    </lineage>
</organism>
<dbReference type="AlphaFoldDB" id="A0A0M6ZQU1"/>
<keyword evidence="2" id="KW-0732">Signal</keyword>
<sequence length="533" mass="58782">MKRDKWPFTGRLRSQVSAVFAAAACAVVGAAPALSQTDKPNILVIMADDVGWASLSSYHGGIKSIETPNLDRLAAQGARLTDYYAEPSCTAGRSAFITGQFPVRTGMHTVGLPGDPVGLNEDDPTLANVLKSLGYTTGQFGKNHLGDLNKYLPTAKGFDEYWGWLYHLNAMEYTSDPDWPKDPEFAAQFGPRNIIHSFATETEDGTVDPRWGKVGKQRIVDDGPAPPERQKTLDDEVTAHTIDFMDRAVERRTPFFIWMAPARAHVWTHLSPEYEAMLGDGRGLQDVVMKELDNNVGKVLSRLDELGIADNTIVMFTSDNGPETMTWPDGGTTPFHGEKGTTWEGGFRVPAIIRWPGKIAEGQVLNGIFSGLDWMPTLVAAAGGPDNLSEQLLEGYDGYTVHLDGYNQLPYLLGTGDSSRDEIIYYEGTDLQAVRYRDWKAHFVIQEHGWAGPKEELNAPLLFNLRRDPYEKAAEESGLYTRWMGTKMWAFGPAAQLVQRHLATFQAFPPRGTAVSNESEVQAQTSSEGGFAQ</sequence>
<dbReference type="Gene3D" id="3.30.1120.10">
    <property type="match status" value="1"/>
</dbReference>
<keyword evidence="5" id="KW-1185">Reference proteome</keyword>
<reference evidence="5" key="1">
    <citation type="submission" date="2015-07" db="EMBL/GenBank/DDBJ databases">
        <authorList>
            <person name="Rodrigo-Torres Lidia"/>
            <person name="Arahal R.David."/>
        </authorList>
    </citation>
    <scope>NUCLEOTIDE SEQUENCE [LARGE SCALE GENOMIC DNA]</scope>
    <source>
        <strain evidence="5">CECT 5112</strain>
    </source>
</reference>
<keyword evidence="4" id="KW-0378">Hydrolase</keyword>
<dbReference type="Proteomes" id="UP000053235">
    <property type="component" value="Unassembled WGS sequence"/>
</dbReference>
<dbReference type="Pfam" id="PF14707">
    <property type="entry name" value="Sulfatase_C"/>
    <property type="match status" value="1"/>
</dbReference>
<evidence type="ECO:0000313" key="5">
    <source>
        <dbReference type="Proteomes" id="UP000053235"/>
    </source>
</evidence>
<dbReference type="InterPro" id="IPR052701">
    <property type="entry name" value="GAG_Ulvan_Degrading_Sulfatases"/>
</dbReference>
<evidence type="ECO:0000256" key="1">
    <source>
        <dbReference type="SAM" id="MobiDB-lite"/>
    </source>
</evidence>
<dbReference type="InterPro" id="IPR000917">
    <property type="entry name" value="Sulfatase_N"/>
</dbReference>
<dbReference type="Gene3D" id="3.40.720.10">
    <property type="entry name" value="Alkaline Phosphatase, subunit A"/>
    <property type="match status" value="1"/>
</dbReference>
<name>A0A0M6ZQU1_9HYPH</name>
<dbReference type="SUPFAM" id="SSF53649">
    <property type="entry name" value="Alkaline phosphatase-like"/>
    <property type="match status" value="1"/>
</dbReference>
<feature type="chain" id="PRO_5005809043" evidence="2">
    <location>
        <begin position="31"/>
        <end position="533"/>
    </location>
</feature>